<sequence>MIIRPSNYCTNICTEFLSPEVCWLNVCLPLQAQRSSIQQDDLALQDKGGVQGEEQQQKITTYEEAFKEIKEATGVSDTMVMPHFFVFGVHIIFYTFL</sequence>
<reference evidence="1" key="2">
    <citation type="submission" date="2020-11" db="EMBL/GenBank/DDBJ databases">
        <authorList>
            <person name="McCartney M.A."/>
            <person name="Auch B."/>
            <person name="Kono T."/>
            <person name="Mallez S."/>
            <person name="Becker A."/>
            <person name="Gohl D.M."/>
            <person name="Silverstein K.A.T."/>
            <person name="Koren S."/>
            <person name="Bechman K.B."/>
            <person name="Herman A."/>
            <person name="Abrahante J.E."/>
            <person name="Garbe J."/>
        </authorList>
    </citation>
    <scope>NUCLEOTIDE SEQUENCE</scope>
    <source>
        <strain evidence="1">Duluth1</strain>
        <tissue evidence="1">Whole animal</tissue>
    </source>
</reference>
<gene>
    <name evidence="1" type="ORF">DPMN_147563</name>
</gene>
<reference evidence="1" key="1">
    <citation type="journal article" date="2019" name="bioRxiv">
        <title>The Genome of the Zebra Mussel, Dreissena polymorpha: A Resource for Invasive Species Research.</title>
        <authorList>
            <person name="McCartney M.A."/>
            <person name="Auch B."/>
            <person name="Kono T."/>
            <person name="Mallez S."/>
            <person name="Zhang Y."/>
            <person name="Obille A."/>
            <person name="Becker A."/>
            <person name="Abrahante J.E."/>
            <person name="Garbe J."/>
            <person name="Badalamenti J.P."/>
            <person name="Herman A."/>
            <person name="Mangelson H."/>
            <person name="Liachko I."/>
            <person name="Sullivan S."/>
            <person name="Sone E.D."/>
            <person name="Koren S."/>
            <person name="Silverstein K.A.T."/>
            <person name="Beckman K.B."/>
            <person name="Gohl D.M."/>
        </authorList>
    </citation>
    <scope>NUCLEOTIDE SEQUENCE</scope>
    <source>
        <strain evidence="1">Duluth1</strain>
        <tissue evidence="1">Whole animal</tissue>
    </source>
</reference>
<organism evidence="1 2">
    <name type="scientific">Dreissena polymorpha</name>
    <name type="common">Zebra mussel</name>
    <name type="synonym">Mytilus polymorpha</name>
    <dbReference type="NCBI Taxonomy" id="45954"/>
    <lineage>
        <taxon>Eukaryota</taxon>
        <taxon>Metazoa</taxon>
        <taxon>Spiralia</taxon>
        <taxon>Lophotrochozoa</taxon>
        <taxon>Mollusca</taxon>
        <taxon>Bivalvia</taxon>
        <taxon>Autobranchia</taxon>
        <taxon>Heteroconchia</taxon>
        <taxon>Euheterodonta</taxon>
        <taxon>Imparidentia</taxon>
        <taxon>Neoheterodontei</taxon>
        <taxon>Myida</taxon>
        <taxon>Dreissenoidea</taxon>
        <taxon>Dreissenidae</taxon>
        <taxon>Dreissena</taxon>
    </lineage>
</organism>
<evidence type="ECO:0000313" key="1">
    <source>
        <dbReference type="EMBL" id="KAH3794034.1"/>
    </source>
</evidence>
<dbReference type="EMBL" id="JAIWYP010000007">
    <property type="protein sequence ID" value="KAH3794034.1"/>
    <property type="molecule type" value="Genomic_DNA"/>
</dbReference>
<keyword evidence="2" id="KW-1185">Reference proteome</keyword>
<dbReference type="Proteomes" id="UP000828390">
    <property type="component" value="Unassembled WGS sequence"/>
</dbReference>
<dbReference type="AlphaFoldDB" id="A0A9D4F7Z4"/>
<name>A0A9D4F7Z4_DREPO</name>
<comment type="caution">
    <text evidence="1">The sequence shown here is derived from an EMBL/GenBank/DDBJ whole genome shotgun (WGS) entry which is preliminary data.</text>
</comment>
<protein>
    <submittedName>
        <fullName evidence="1">Uncharacterized protein</fullName>
    </submittedName>
</protein>
<evidence type="ECO:0000313" key="2">
    <source>
        <dbReference type="Proteomes" id="UP000828390"/>
    </source>
</evidence>
<accession>A0A9D4F7Z4</accession>
<proteinExistence type="predicted"/>